<dbReference type="PANTHER" id="PTHR30258">
    <property type="entry name" value="TYPE II SECRETION SYSTEM PROTEIN GSPE-RELATED"/>
    <property type="match status" value="1"/>
</dbReference>
<dbReference type="Gene3D" id="3.40.50.300">
    <property type="entry name" value="P-loop containing nucleotide triphosphate hydrolases"/>
    <property type="match status" value="1"/>
</dbReference>
<keyword evidence="2" id="KW-0547">Nucleotide-binding</keyword>
<evidence type="ECO:0000256" key="2">
    <source>
        <dbReference type="ARBA" id="ARBA00022741"/>
    </source>
</evidence>
<dbReference type="Gene3D" id="3.30.300.160">
    <property type="entry name" value="Type II secretion system, protein E, N-terminal domain"/>
    <property type="match status" value="1"/>
</dbReference>
<evidence type="ECO:0000256" key="3">
    <source>
        <dbReference type="ARBA" id="ARBA00022840"/>
    </source>
</evidence>
<dbReference type="EMBL" id="PETL01000192">
    <property type="protein sequence ID" value="PIV64106.1"/>
    <property type="molecule type" value="Genomic_DNA"/>
</dbReference>
<dbReference type="FunFam" id="3.30.450.90:FF:000001">
    <property type="entry name" value="Type II secretion system ATPase GspE"/>
    <property type="match status" value="1"/>
</dbReference>
<dbReference type="CDD" id="cd01129">
    <property type="entry name" value="PulE-GspE-like"/>
    <property type="match status" value="1"/>
</dbReference>
<gene>
    <name evidence="5" type="ORF">COS11_03920</name>
</gene>
<evidence type="ECO:0000313" key="6">
    <source>
        <dbReference type="Proteomes" id="UP000228886"/>
    </source>
</evidence>
<dbReference type="SUPFAM" id="SSF52540">
    <property type="entry name" value="P-loop containing nucleoside triphosphate hydrolases"/>
    <property type="match status" value="1"/>
</dbReference>
<accession>A0A2M7E8N2</accession>
<protein>
    <submittedName>
        <fullName evidence="5">Type II secretion system protein GspE</fullName>
    </submittedName>
</protein>
<keyword evidence="3" id="KW-0067">ATP-binding</keyword>
<dbReference type="FunFam" id="3.30.300.160:FF:000002">
    <property type="entry name" value="Type II secretion system protein E"/>
    <property type="match status" value="1"/>
</dbReference>
<dbReference type="PROSITE" id="PS00662">
    <property type="entry name" value="T2SP_E"/>
    <property type="match status" value="1"/>
</dbReference>
<evidence type="ECO:0000256" key="1">
    <source>
        <dbReference type="ARBA" id="ARBA00006611"/>
    </source>
</evidence>
<dbReference type="Pfam" id="PF05157">
    <property type="entry name" value="MshEN"/>
    <property type="match status" value="1"/>
</dbReference>
<sequence length="571" mass="63958">MALYQKQKTFADILEEEGLLNKKQIQEISGEIFQKKKKGELFKILAQKYGLNEENVARCLAKEFNCPYYDLKKYKEKPEAELLRKIPKSFAKRHLILPLKIENNELTVAMADPSNILALDELAVKTGVKIRKVVSTSSNILEIIETFYSGKGEINIGEVMDEIDARYLRVEKIEIKDQDVTEESAPIVKLVNSVISEAKKRGASDIHVEATETGMIVRYRIDGILHDAYNVPKHAQNALISRIKIMTDLDIAEHRRPQDGRIQFKKYGNVDIDLRVGISPMIYGEKIVMRILDKTAAIISLDRMGFSENNLARYRAMIHKPYGMVLHVGPTGSGKTTTLYSALNEINSREVNIQTAEDPVEYTLSGINQLPVRSDIGVTFANALRSFLRQDPDIIMVGEIRDFETAQIAVEAALTGHLVFSTLHTNDAVGTVVRLMDMGIEPFLVASSLLCIVAQRLVRRICEHCKNSYTATKEELASLGLSIAEDKMKFYKGKGCPECDGTGYKGRLGIHEVLTMNEELKNLIAKRASNKQITEEAIKSGMKTIYEDGLAKISSGITTPQEVLRVTMETV</sequence>
<feature type="domain" description="Bacterial type II secretion system protein E" evidence="4">
    <location>
        <begin position="388"/>
        <end position="402"/>
    </location>
</feature>
<dbReference type="AlphaFoldDB" id="A0A2M7E8N2"/>
<dbReference type="InterPro" id="IPR007831">
    <property type="entry name" value="T2SS_GspE_N"/>
</dbReference>
<dbReference type="SUPFAM" id="SSF160246">
    <property type="entry name" value="EspE N-terminal domain-like"/>
    <property type="match status" value="1"/>
</dbReference>
<dbReference type="GO" id="GO:0016887">
    <property type="term" value="F:ATP hydrolysis activity"/>
    <property type="evidence" value="ECO:0007669"/>
    <property type="project" value="TreeGrafter"/>
</dbReference>
<evidence type="ECO:0000313" key="5">
    <source>
        <dbReference type="EMBL" id="PIV64106.1"/>
    </source>
</evidence>
<dbReference type="InterPro" id="IPR001482">
    <property type="entry name" value="T2SS/T4SS_dom"/>
</dbReference>
<dbReference type="InterPro" id="IPR027417">
    <property type="entry name" value="P-loop_NTPase"/>
</dbReference>
<name>A0A2M7E8N2_9BACT</name>
<proteinExistence type="inferred from homology"/>
<reference evidence="6" key="1">
    <citation type="submission" date="2017-09" db="EMBL/GenBank/DDBJ databases">
        <title>Depth-based differentiation of microbial function through sediment-hosted aquifers and enrichment of novel symbionts in the deep terrestrial subsurface.</title>
        <authorList>
            <person name="Probst A.J."/>
            <person name="Ladd B."/>
            <person name="Jarett J.K."/>
            <person name="Geller-Mcgrath D.E."/>
            <person name="Sieber C.M.K."/>
            <person name="Emerson J.B."/>
            <person name="Anantharaman K."/>
            <person name="Thomas B.C."/>
            <person name="Malmstrom R."/>
            <person name="Stieglmeier M."/>
            <person name="Klingl A."/>
            <person name="Woyke T."/>
            <person name="Ryan C.M."/>
            <person name="Banfield J.F."/>
        </authorList>
    </citation>
    <scope>NUCLEOTIDE SEQUENCE [LARGE SCALE GENOMIC DNA]</scope>
</reference>
<dbReference type="PANTHER" id="PTHR30258:SF1">
    <property type="entry name" value="PROTEIN TRANSPORT PROTEIN HOFB HOMOLOG"/>
    <property type="match status" value="1"/>
</dbReference>
<dbReference type="InterPro" id="IPR037257">
    <property type="entry name" value="T2SS_E_N_sf"/>
</dbReference>
<dbReference type="Pfam" id="PF00437">
    <property type="entry name" value="T2SSE"/>
    <property type="match status" value="1"/>
</dbReference>
<comment type="similarity">
    <text evidence="1">Belongs to the GSP E family.</text>
</comment>
<dbReference type="Gene3D" id="3.30.450.90">
    <property type="match status" value="1"/>
</dbReference>
<dbReference type="FunFam" id="3.40.50.300:FF:000398">
    <property type="entry name" value="Type IV pilus assembly ATPase PilB"/>
    <property type="match status" value="1"/>
</dbReference>
<organism evidence="5 6">
    <name type="scientific">bacterium (Candidatus Ratteibacteria) CG01_land_8_20_14_3_00_40_19</name>
    <dbReference type="NCBI Taxonomy" id="2014290"/>
    <lineage>
        <taxon>Bacteria</taxon>
        <taxon>Candidatus Ratteibacteria</taxon>
    </lineage>
</organism>
<comment type="caution">
    <text evidence="5">The sequence shown here is derived from an EMBL/GenBank/DDBJ whole genome shotgun (WGS) entry which is preliminary data.</text>
</comment>
<dbReference type="Proteomes" id="UP000228886">
    <property type="component" value="Unassembled WGS sequence"/>
</dbReference>
<dbReference type="GO" id="GO:0005886">
    <property type="term" value="C:plasma membrane"/>
    <property type="evidence" value="ECO:0007669"/>
    <property type="project" value="TreeGrafter"/>
</dbReference>
<dbReference type="GO" id="GO:0005524">
    <property type="term" value="F:ATP binding"/>
    <property type="evidence" value="ECO:0007669"/>
    <property type="project" value="UniProtKB-KW"/>
</dbReference>
<evidence type="ECO:0000259" key="4">
    <source>
        <dbReference type="PROSITE" id="PS00662"/>
    </source>
</evidence>